<dbReference type="EMBL" id="CP011485">
    <property type="protein sequence ID" value="ANH47584.1"/>
    <property type="molecule type" value="Genomic_DNA"/>
</dbReference>
<feature type="region of interest" description="Disordered" evidence="1">
    <location>
        <begin position="75"/>
        <end position="100"/>
    </location>
</feature>
<accession>A0A1A9HAT5</accession>
<dbReference type="Proteomes" id="UP000078049">
    <property type="component" value="Chromosome"/>
</dbReference>
<evidence type="ECO:0000313" key="3">
    <source>
        <dbReference type="Proteomes" id="UP000078049"/>
    </source>
</evidence>
<reference evidence="2 3" key="1">
    <citation type="submission" date="2014-04" db="EMBL/GenBank/DDBJ databases">
        <title>Detecting global and local adaptation in a worldwide sample of Helicobacter pylori genomes.</title>
        <authorList>
            <person name="Montano V."/>
            <person name="Didelot X."/>
            <person name="Foll M."/>
            <person name="Linz B."/>
            <person name="Reinhardt R."/>
            <person name="Suerbaum S."/>
            <person name="Moodley Y."/>
            <person name="Jensen J.D."/>
        </authorList>
    </citation>
    <scope>NUCLEOTIDE SEQUENCE [LARGE SCALE GENOMIC DNA]</scope>
    <source>
        <strain evidence="3">ausabrJ05</strain>
    </source>
</reference>
<sequence>MEVAEAKRLARQNMPRFRVKGNLFSGSHQGVGGYIRSRIEGIYRSCRIPSTSSIILYRDEIEKWKREALEQGLGSSYKAKKKKTKAKKKTKNKAKKKKRK</sequence>
<proteinExistence type="predicted"/>
<protein>
    <submittedName>
        <fullName evidence="2">Uncharacterized protein</fullName>
    </submittedName>
</protein>
<organism evidence="2 3">
    <name type="scientific">Helicobacter pylori</name>
    <name type="common">Campylobacter pylori</name>
    <dbReference type="NCBI Taxonomy" id="210"/>
    <lineage>
        <taxon>Bacteria</taxon>
        <taxon>Pseudomonadati</taxon>
        <taxon>Campylobacterota</taxon>
        <taxon>Epsilonproteobacteria</taxon>
        <taxon>Campylobacterales</taxon>
        <taxon>Helicobacteraceae</taxon>
        <taxon>Helicobacter</taxon>
    </lineage>
</organism>
<dbReference type="PATRIC" id="fig|210.2440.peg.31"/>
<gene>
    <name evidence="2" type="ORF">AA973_00160</name>
</gene>
<evidence type="ECO:0000256" key="1">
    <source>
        <dbReference type="SAM" id="MobiDB-lite"/>
    </source>
</evidence>
<name>A0A1A9HAT5_HELPX</name>
<feature type="compositionally biased region" description="Basic residues" evidence="1">
    <location>
        <begin position="78"/>
        <end position="100"/>
    </location>
</feature>
<evidence type="ECO:0000313" key="2">
    <source>
        <dbReference type="EMBL" id="ANH47584.1"/>
    </source>
</evidence>
<dbReference type="AlphaFoldDB" id="A0A1A9HAT5"/>